<dbReference type="InterPro" id="IPR036259">
    <property type="entry name" value="MFS_trans_sf"/>
</dbReference>
<dbReference type="AlphaFoldDB" id="A0A6A6VCK6"/>
<dbReference type="GO" id="GO:0015203">
    <property type="term" value="F:polyamine transmembrane transporter activity"/>
    <property type="evidence" value="ECO:0007669"/>
    <property type="project" value="TreeGrafter"/>
</dbReference>
<dbReference type="SUPFAM" id="SSF103473">
    <property type="entry name" value="MFS general substrate transporter"/>
    <property type="match status" value="1"/>
</dbReference>
<evidence type="ECO:0000313" key="9">
    <source>
        <dbReference type="Proteomes" id="UP000799440"/>
    </source>
</evidence>
<feature type="transmembrane region" description="Helical" evidence="6">
    <location>
        <begin position="449"/>
        <end position="465"/>
    </location>
</feature>
<dbReference type="Proteomes" id="UP000799440">
    <property type="component" value="Unassembled WGS sequence"/>
</dbReference>
<feature type="transmembrane region" description="Helical" evidence="6">
    <location>
        <begin position="539"/>
        <end position="560"/>
    </location>
</feature>
<dbReference type="EMBL" id="MU006569">
    <property type="protein sequence ID" value="KAF2748318.1"/>
    <property type="molecule type" value="Genomic_DNA"/>
</dbReference>
<feature type="compositionally biased region" description="Polar residues" evidence="5">
    <location>
        <begin position="1"/>
        <end position="25"/>
    </location>
</feature>
<dbReference type="GO" id="GO:0005886">
    <property type="term" value="C:plasma membrane"/>
    <property type="evidence" value="ECO:0007669"/>
    <property type="project" value="TreeGrafter"/>
</dbReference>
<reference evidence="8" key="1">
    <citation type="journal article" date="2020" name="Stud. Mycol.">
        <title>101 Dothideomycetes genomes: a test case for predicting lifestyles and emergence of pathogens.</title>
        <authorList>
            <person name="Haridas S."/>
            <person name="Albert R."/>
            <person name="Binder M."/>
            <person name="Bloem J."/>
            <person name="Labutti K."/>
            <person name="Salamov A."/>
            <person name="Andreopoulos B."/>
            <person name="Baker S."/>
            <person name="Barry K."/>
            <person name="Bills G."/>
            <person name="Bluhm B."/>
            <person name="Cannon C."/>
            <person name="Castanera R."/>
            <person name="Culley D."/>
            <person name="Daum C."/>
            <person name="Ezra D."/>
            <person name="Gonzalez J."/>
            <person name="Henrissat B."/>
            <person name="Kuo A."/>
            <person name="Liang C."/>
            <person name="Lipzen A."/>
            <person name="Lutzoni F."/>
            <person name="Magnuson J."/>
            <person name="Mondo S."/>
            <person name="Nolan M."/>
            <person name="Ohm R."/>
            <person name="Pangilinan J."/>
            <person name="Park H.-J."/>
            <person name="Ramirez L."/>
            <person name="Alfaro M."/>
            <person name="Sun H."/>
            <person name="Tritt A."/>
            <person name="Yoshinaga Y."/>
            <person name="Zwiers L.-H."/>
            <person name="Turgeon B."/>
            <person name="Goodwin S."/>
            <person name="Spatafora J."/>
            <person name="Crous P."/>
            <person name="Grigoriev I."/>
        </authorList>
    </citation>
    <scope>NUCLEOTIDE SEQUENCE</scope>
    <source>
        <strain evidence="8">CBS 119925</strain>
    </source>
</reference>
<feature type="transmembrane region" description="Helical" evidence="6">
    <location>
        <begin position="247"/>
        <end position="269"/>
    </location>
</feature>
<feature type="transmembrane region" description="Helical" evidence="6">
    <location>
        <begin position="152"/>
        <end position="172"/>
    </location>
</feature>
<accession>A0A6A6VCK6</accession>
<dbReference type="InterPro" id="IPR011701">
    <property type="entry name" value="MFS"/>
</dbReference>
<gene>
    <name evidence="8" type="ORF">M011DRAFT_344453</name>
</gene>
<evidence type="ECO:0000256" key="1">
    <source>
        <dbReference type="ARBA" id="ARBA00004141"/>
    </source>
</evidence>
<feature type="compositionally biased region" description="Basic and acidic residues" evidence="5">
    <location>
        <begin position="26"/>
        <end position="35"/>
    </location>
</feature>
<evidence type="ECO:0000256" key="3">
    <source>
        <dbReference type="ARBA" id="ARBA00022989"/>
    </source>
</evidence>
<feature type="transmembrane region" description="Helical" evidence="6">
    <location>
        <begin position="116"/>
        <end position="140"/>
    </location>
</feature>
<feature type="transmembrane region" description="Helical" evidence="6">
    <location>
        <begin position="477"/>
        <end position="498"/>
    </location>
</feature>
<protein>
    <submittedName>
        <fullName evidence="8">MFS general substrate transporter</fullName>
    </submittedName>
</protein>
<evidence type="ECO:0000256" key="2">
    <source>
        <dbReference type="ARBA" id="ARBA00022692"/>
    </source>
</evidence>
<feature type="transmembrane region" description="Helical" evidence="6">
    <location>
        <begin position="275"/>
        <end position="293"/>
    </location>
</feature>
<name>A0A6A6VCK6_9PLEO</name>
<dbReference type="InterPro" id="IPR020846">
    <property type="entry name" value="MFS_dom"/>
</dbReference>
<dbReference type="PANTHER" id="PTHR23502">
    <property type="entry name" value="MAJOR FACILITATOR SUPERFAMILY"/>
    <property type="match status" value="1"/>
</dbReference>
<dbReference type="PROSITE" id="PS50850">
    <property type="entry name" value="MFS"/>
    <property type="match status" value="1"/>
</dbReference>
<evidence type="ECO:0000313" key="8">
    <source>
        <dbReference type="EMBL" id="KAF2748318.1"/>
    </source>
</evidence>
<feature type="compositionally biased region" description="Low complexity" evidence="5">
    <location>
        <begin position="314"/>
        <end position="324"/>
    </location>
</feature>
<feature type="domain" description="Major facilitator superfamily (MFS) profile" evidence="7">
    <location>
        <begin position="118"/>
        <end position="588"/>
    </location>
</feature>
<dbReference type="CDD" id="cd17323">
    <property type="entry name" value="MFS_Tpo1_MDR_like"/>
    <property type="match status" value="1"/>
</dbReference>
<feature type="region of interest" description="Disordered" evidence="5">
    <location>
        <begin position="1"/>
        <end position="75"/>
    </location>
</feature>
<evidence type="ECO:0000256" key="4">
    <source>
        <dbReference type="ARBA" id="ARBA00023136"/>
    </source>
</evidence>
<dbReference type="Gene3D" id="1.20.1250.20">
    <property type="entry name" value="MFS general substrate transporter like domains"/>
    <property type="match status" value="1"/>
</dbReference>
<dbReference type="Pfam" id="PF07690">
    <property type="entry name" value="MFS_1"/>
    <property type="match status" value="1"/>
</dbReference>
<keyword evidence="3 6" id="KW-1133">Transmembrane helix</keyword>
<feature type="compositionally biased region" description="Polar residues" evidence="5">
    <location>
        <begin position="48"/>
        <end position="58"/>
    </location>
</feature>
<feature type="transmembrane region" description="Helical" evidence="6">
    <location>
        <begin position="184"/>
        <end position="203"/>
    </location>
</feature>
<comment type="subcellular location">
    <subcellularLocation>
        <location evidence="1">Membrane</location>
        <topology evidence="1">Multi-pass membrane protein</topology>
    </subcellularLocation>
</comment>
<sequence>MPAHDASTTSCSTSSKDPGRANSQASDEKVSKSEEAEVACTQEDAISIASSEATTVSQTEEEAPTKVKSRGGLSRTTSVTPDAIIVERRNRRGLFSQVTLIPEVECAYHYVNKTKWLITSVIAFCGMAGPMGSAIVMPVLGEIARDLHASPVLANMSVGVYMLAMGVFPLWWSAFSEDGAGRRSIYIISFALFLVFGVLSAVSTNISMLVVCRTLSGGAAASVQVLGAGTIADIWEVKERGRALGLFYLGPLCGPLLAPIIGGVLGQGLGWRSTQWFLVIYGGLTLILIVFCLPETLPTREPPGPTLPTHEKSPTSTPLTPTRTHTSVVNKTTSLLRYLHKLFISPLSILAWLRFPPVALTVYYASITFGSLYFLNISLQHTFSRAPYNFSTLLLGLLYIPGSLGYVLASLIGGRWLDTIMAREALRASRFDSAGKLIYHPEDRMRENAWLAGITWPIALIWYGWSAGSGVHWSCPLIANFWFGVGSMLIFSMVTTMLTELLPRRASAGVAINNFVRSAFCFAAAVSAEPLIGWVGEGWLMTVLGVWSLGTGAGVIWGMGEGDREGVYLHSGVFCILRVVRCTCIILR</sequence>
<proteinExistence type="predicted"/>
<keyword evidence="4 6" id="KW-0472">Membrane</keyword>
<evidence type="ECO:0000256" key="5">
    <source>
        <dbReference type="SAM" id="MobiDB-lite"/>
    </source>
</evidence>
<feature type="transmembrane region" description="Helical" evidence="6">
    <location>
        <begin position="391"/>
        <end position="412"/>
    </location>
</feature>
<dbReference type="PANTHER" id="PTHR23502:SF5">
    <property type="entry name" value="QUINIDINE RESISTANCE PROTEIN 3"/>
    <property type="match status" value="1"/>
</dbReference>
<feature type="transmembrane region" description="Helical" evidence="6">
    <location>
        <begin position="361"/>
        <end position="379"/>
    </location>
</feature>
<keyword evidence="2 6" id="KW-0812">Transmembrane</keyword>
<feature type="region of interest" description="Disordered" evidence="5">
    <location>
        <begin position="302"/>
        <end position="324"/>
    </location>
</feature>
<dbReference type="OrthoDB" id="3936150at2759"/>
<dbReference type="GO" id="GO:0010509">
    <property type="term" value="P:intracellular polyamine homeostasis"/>
    <property type="evidence" value="ECO:0007669"/>
    <property type="project" value="TreeGrafter"/>
</dbReference>
<keyword evidence="9" id="KW-1185">Reference proteome</keyword>
<organism evidence="8 9">
    <name type="scientific">Sporormia fimetaria CBS 119925</name>
    <dbReference type="NCBI Taxonomy" id="1340428"/>
    <lineage>
        <taxon>Eukaryota</taxon>
        <taxon>Fungi</taxon>
        <taxon>Dikarya</taxon>
        <taxon>Ascomycota</taxon>
        <taxon>Pezizomycotina</taxon>
        <taxon>Dothideomycetes</taxon>
        <taxon>Pleosporomycetidae</taxon>
        <taxon>Pleosporales</taxon>
        <taxon>Sporormiaceae</taxon>
        <taxon>Sporormia</taxon>
    </lineage>
</organism>
<feature type="transmembrane region" description="Helical" evidence="6">
    <location>
        <begin position="510"/>
        <end position="532"/>
    </location>
</feature>
<evidence type="ECO:0000259" key="7">
    <source>
        <dbReference type="PROSITE" id="PS50850"/>
    </source>
</evidence>
<feature type="transmembrane region" description="Helical" evidence="6">
    <location>
        <begin position="215"/>
        <end position="235"/>
    </location>
</feature>
<evidence type="ECO:0000256" key="6">
    <source>
        <dbReference type="SAM" id="Phobius"/>
    </source>
</evidence>